<gene>
    <name evidence="1" type="ORF">RINTHH_3120</name>
</gene>
<dbReference type="AlphaFoldDB" id="M1WXR2"/>
<keyword evidence="2" id="KW-1185">Reference proteome</keyword>
<accession>M1WXR2</accession>
<protein>
    <submittedName>
        <fullName evidence="1">Uncharacterized protein</fullName>
    </submittedName>
</protein>
<sequence>MEQFLLCFSVLIFLVGIESELISLMSCLESDKLQNLSEIINLRGEILTH</sequence>
<proteinExistence type="predicted"/>
<reference evidence="2" key="2">
    <citation type="submission" date="2016-01" db="EMBL/GenBank/DDBJ databases">
        <title>Diatom-associated endosymboitic cyanobacterium lacks core nitrogen metabolism enzymes.</title>
        <authorList>
            <person name="Hilton J.A."/>
            <person name="Foster R.A."/>
            <person name="Tripp H.J."/>
            <person name="Carter B.J."/>
            <person name="Zehr J.P."/>
            <person name="Villareal T.A."/>
        </authorList>
    </citation>
    <scope>NUCLEOTIDE SEQUENCE [LARGE SCALE GENOMIC DNA]</scope>
    <source>
        <strain evidence="2">HH01</strain>
    </source>
</reference>
<name>M1WXR2_9NOST</name>
<reference evidence="1 2" key="1">
    <citation type="submission" date="2012-05" db="EMBL/GenBank/DDBJ databases">
        <authorList>
            <person name="Hilton J."/>
        </authorList>
    </citation>
    <scope>NUCLEOTIDE SEQUENCE [LARGE SCALE GENOMIC DNA]</scope>
    <source>
        <strain evidence="1 2">HH01</strain>
    </source>
</reference>
<comment type="caution">
    <text evidence="1">The sequence shown here is derived from an EMBL/GenBank/DDBJ whole genome shotgun (WGS) entry which is preliminary data.</text>
</comment>
<organism evidence="1 2">
    <name type="scientific">Richelia intracellularis HH01</name>
    <dbReference type="NCBI Taxonomy" id="1165094"/>
    <lineage>
        <taxon>Bacteria</taxon>
        <taxon>Bacillati</taxon>
        <taxon>Cyanobacteriota</taxon>
        <taxon>Cyanophyceae</taxon>
        <taxon>Nostocales</taxon>
        <taxon>Nostocaceae</taxon>
        <taxon>Richelia</taxon>
    </lineage>
</organism>
<dbReference type="Proteomes" id="UP000053051">
    <property type="component" value="Unassembled WGS sequence"/>
</dbReference>
<evidence type="ECO:0000313" key="2">
    <source>
        <dbReference type="Proteomes" id="UP000053051"/>
    </source>
</evidence>
<dbReference type="EMBL" id="CAIY01000015">
    <property type="protein sequence ID" value="CCH66467.1"/>
    <property type="molecule type" value="Genomic_DNA"/>
</dbReference>
<evidence type="ECO:0000313" key="1">
    <source>
        <dbReference type="EMBL" id="CCH66467.1"/>
    </source>
</evidence>